<dbReference type="AlphaFoldDB" id="A0A5A7U069"/>
<gene>
    <name evidence="2" type="ORF">E6C27_scaffold61G002290</name>
</gene>
<dbReference type="EMBL" id="SSTE01012822">
    <property type="protein sequence ID" value="KAA0048588.1"/>
    <property type="molecule type" value="Genomic_DNA"/>
</dbReference>
<evidence type="ECO:0000256" key="1">
    <source>
        <dbReference type="SAM" id="MobiDB-lite"/>
    </source>
</evidence>
<evidence type="ECO:0000313" key="2">
    <source>
        <dbReference type="EMBL" id="KAA0048588.1"/>
    </source>
</evidence>
<proteinExistence type="predicted"/>
<comment type="caution">
    <text evidence="2">The sequence shown here is derived from an EMBL/GenBank/DDBJ whole genome shotgun (WGS) entry which is preliminary data.</text>
</comment>
<accession>A0A5A7U069</accession>
<dbReference type="PANTHER" id="PTHR46250:SF18">
    <property type="entry name" value="MYB_SANT-LIKE DOMAIN-CONTAINING PROTEIN"/>
    <property type="match status" value="1"/>
</dbReference>
<feature type="region of interest" description="Disordered" evidence="1">
    <location>
        <begin position="85"/>
        <end position="106"/>
    </location>
</feature>
<organism evidence="2 3">
    <name type="scientific">Cucumis melo var. makuwa</name>
    <name type="common">Oriental melon</name>
    <dbReference type="NCBI Taxonomy" id="1194695"/>
    <lineage>
        <taxon>Eukaryota</taxon>
        <taxon>Viridiplantae</taxon>
        <taxon>Streptophyta</taxon>
        <taxon>Embryophyta</taxon>
        <taxon>Tracheophyta</taxon>
        <taxon>Spermatophyta</taxon>
        <taxon>Magnoliopsida</taxon>
        <taxon>eudicotyledons</taxon>
        <taxon>Gunneridae</taxon>
        <taxon>Pentapetalae</taxon>
        <taxon>rosids</taxon>
        <taxon>fabids</taxon>
        <taxon>Cucurbitales</taxon>
        <taxon>Cucurbitaceae</taxon>
        <taxon>Benincaseae</taxon>
        <taxon>Cucumis</taxon>
    </lineage>
</organism>
<sequence>MSVGKGPTMGPFAWILKSASENDGLQDPGCNIHASTIDSRIKLMKRMFHALAEMRGPNCSGFGWNDEKKCIIAEKEVFDDWVESHPAAKGVTPPPGLPATLDRKMA</sequence>
<protein>
    <submittedName>
        <fullName evidence="2">Retrotransposon protein</fullName>
    </submittedName>
</protein>
<dbReference type="OrthoDB" id="1746344at2759"/>
<dbReference type="PANTHER" id="PTHR46250">
    <property type="entry name" value="MYB/SANT-LIKE DNA-BINDING DOMAIN PROTEIN-RELATED"/>
    <property type="match status" value="1"/>
</dbReference>
<evidence type="ECO:0000313" key="3">
    <source>
        <dbReference type="Proteomes" id="UP000321393"/>
    </source>
</evidence>
<reference evidence="2 3" key="1">
    <citation type="submission" date="2019-08" db="EMBL/GenBank/DDBJ databases">
        <title>Draft genome sequences of two oriental melons (Cucumis melo L. var makuwa).</title>
        <authorList>
            <person name="Kwon S.-Y."/>
        </authorList>
    </citation>
    <scope>NUCLEOTIDE SEQUENCE [LARGE SCALE GENOMIC DNA]</scope>
    <source>
        <strain evidence="3">cv. SW 3</strain>
        <tissue evidence="2">Leaf</tissue>
    </source>
</reference>
<dbReference type="Proteomes" id="UP000321393">
    <property type="component" value="Unassembled WGS sequence"/>
</dbReference>
<name>A0A5A7U069_CUCMM</name>